<evidence type="ECO:0000313" key="2">
    <source>
        <dbReference type="EMBL" id="SDX66670.1"/>
    </source>
</evidence>
<feature type="chain" id="PRO_5036470263" evidence="1">
    <location>
        <begin position="26"/>
        <end position="128"/>
    </location>
</feature>
<dbReference type="Proteomes" id="UP000198711">
    <property type="component" value="Unassembled WGS sequence"/>
</dbReference>
<keyword evidence="1" id="KW-0732">Signal</keyword>
<organism evidence="2 3">
    <name type="scientific">Hydrobacter penzbergensis</name>
    <dbReference type="NCBI Taxonomy" id="1235997"/>
    <lineage>
        <taxon>Bacteria</taxon>
        <taxon>Pseudomonadati</taxon>
        <taxon>Bacteroidota</taxon>
        <taxon>Chitinophagia</taxon>
        <taxon>Chitinophagales</taxon>
        <taxon>Chitinophagaceae</taxon>
        <taxon>Hydrobacter</taxon>
    </lineage>
</organism>
<keyword evidence="3" id="KW-1185">Reference proteome</keyword>
<dbReference type="EMBL" id="FNNO01000024">
    <property type="protein sequence ID" value="SDX66670.1"/>
    <property type="molecule type" value="Genomic_DNA"/>
</dbReference>
<reference evidence="2 3" key="1">
    <citation type="submission" date="2016-10" db="EMBL/GenBank/DDBJ databases">
        <authorList>
            <person name="Varghese N."/>
            <person name="Submissions S."/>
        </authorList>
    </citation>
    <scope>NUCLEOTIDE SEQUENCE [LARGE SCALE GENOMIC DNA]</scope>
    <source>
        <strain evidence="2 3">DSM 25353</strain>
    </source>
</reference>
<evidence type="ECO:0000256" key="1">
    <source>
        <dbReference type="SAM" id="SignalP"/>
    </source>
</evidence>
<sequence length="128" mass="14008">MKGQKHIKTVAIAFVLTLGVKIAFAAFSFTGITDEKGGTKNNSKYSLKNVNAVSSHKSLSALSYSSLKSSMQFKGTQLMHSSVSEVLTEGGEVSSMLKFDNGNTTYIYPYKFKVRVPKFKTPAPPEHH</sequence>
<dbReference type="RefSeq" id="WP_092727008.1">
    <property type="nucleotide sequence ID" value="NZ_FNNO01000024.1"/>
</dbReference>
<accession>A0A8X8IG43</accession>
<protein>
    <submittedName>
        <fullName evidence="2">Uncharacterized protein</fullName>
    </submittedName>
</protein>
<evidence type="ECO:0000313" key="3">
    <source>
        <dbReference type="Proteomes" id="UP000198711"/>
    </source>
</evidence>
<feature type="signal peptide" evidence="1">
    <location>
        <begin position="1"/>
        <end position="25"/>
    </location>
</feature>
<comment type="caution">
    <text evidence="2">The sequence shown here is derived from an EMBL/GenBank/DDBJ whole genome shotgun (WGS) entry which is preliminary data.</text>
</comment>
<gene>
    <name evidence="2" type="ORF">SAMN05444410_12414</name>
</gene>
<name>A0A8X8IG43_9BACT</name>
<dbReference type="AlphaFoldDB" id="A0A8X8IG43"/>
<proteinExistence type="predicted"/>